<evidence type="ECO:0000313" key="3">
    <source>
        <dbReference type="EMBL" id="XDQ69089.1"/>
    </source>
</evidence>
<dbReference type="Gene3D" id="2.170.150.40">
    <property type="entry name" value="Domain of unknown function (DUF427)"/>
    <property type="match status" value="1"/>
</dbReference>
<dbReference type="InterPro" id="IPR038694">
    <property type="entry name" value="DUF427_sf"/>
</dbReference>
<gene>
    <name evidence="3" type="ORF">AB5J54_00340</name>
</gene>
<dbReference type="PANTHER" id="PTHR43058">
    <property type="entry name" value="SLR0655 PROTEIN"/>
    <property type="match status" value="1"/>
</dbReference>
<dbReference type="PANTHER" id="PTHR43058:SF1">
    <property type="entry name" value="DUF427 DOMAIN-CONTAINING PROTEIN"/>
    <property type="match status" value="1"/>
</dbReference>
<dbReference type="RefSeq" id="WP_369141832.1">
    <property type="nucleotide sequence ID" value="NZ_CP163444.1"/>
</dbReference>
<dbReference type="EMBL" id="CP163444">
    <property type="protein sequence ID" value="XDQ69089.1"/>
    <property type="molecule type" value="Genomic_DNA"/>
</dbReference>
<sequence>MSGTADAGGGRPKERAEGYPRPPRVVPDGRRVTVIHGGVVIVDSRRSLRVLETHHPPTFYIPPTDVRIDLLSLSPHATFCEWKGVATYWNLTGSNLLVPNVAWSYEDPSPGYAELTGHIAFYPGRVNECTVGGELVRPQPGSFYGGWITSEIEGPFKGDTMNTTH</sequence>
<feature type="region of interest" description="Disordered" evidence="1">
    <location>
        <begin position="1"/>
        <end position="27"/>
    </location>
</feature>
<dbReference type="AlphaFoldDB" id="A0AB39SPL1"/>
<dbReference type="InterPro" id="IPR007361">
    <property type="entry name" value="DUF427"/>
</dbReference>
<reference evidence="3" key="1">
    <citation type="submission" date="2024-07" db="EMBL/GenBank/DDBJ databases">
        <authorList>
            <person name="Yu S.T."/>
        </authorList>
    </citation>
    <scope>NUCLEOTIDE SEQUENCE</scope>
    <source>
        <strain evidence="3">R44</strain>
    </source>
</reference>
<feature type="compositionally biased region" description="Gly residues" evidence="1">
    <location>
        <begin position="1"/>
        <end position="10"/>
    </location>
</feature>
<organism evidence="3">
    <name type="scientific">Streptomyces sp. R44</name>
    <dbReference type="NCBI Taxonomy" id="3238633"/>
    <lineage>
        <taxon>Bacteria</taxon>
        <taxon>Bacillati</taxon>
        <taxon>Actinomycetota</taxon>
        <taxon>Actinomycetes</taxon>
        <taxon>Kitasatosporales</taxon>
        <taxon>Streptomycetaceae</taxon>
        <taxon>Streptomyces</taxon>
    </lineage>
</organism>
<protein>
    <submittedName>
        <fullName evidence="3">DUF427 domain-containing protein</fullName>
    </submittedName>
</protein>
<feature type="domain" description="DUF427" evidence="2">
    <location>
        <begin position="32"/>
        <end position="123"/>
    </location>
</feature>
<name>A0AB39SPL1_9ACTN</name>
<evidence type="ECO:0000259" key="2">
    <source>
        <dbReference type="Pfam" id="PF04248"/>
    </source>
</evidence>
<evidence type="ECO:0000256" key="1">
    <source>
        <dbReference type="SAM" id="MobiDB-lite"/>
    </source>
</evidence>
<dbReference type="Pfam" id="PF04248">
    <property type="entry name" value="NTP_transf_9"/>
    <property type="match status" value="1"/>
</dbReference>
<proteinExistence type="predicted"/>
<accession>A0AB39SPL1</accession>